<proteinExistence type="predicted"/>
<evidence type="ECO:0000313" key="2">
    <source>
        <dbReference type="EMBL" id="KAL2457943.1"/>
    </source>
</evidence>
<dbReference type="EMBL" id="JBFOLJ010000033">
    <property type="protein sequence ID" value="KAL2457943.1"/>
    <property type="molecule type" value="Genomic_DNA"/>
</dbReference>
<feature type="domain" description="DUF3444" evidence="1">
    <location>
        <begin position="249"/>
        <end position="323"/>
    </location>
</feature>
<protein>
    <recommendedName>
        <fullName evidence="1">DUF3444 domain-containing protein</fullName>
    </recommendedName>
</protein>
<accession>A0ABD1P3N3</accession>
<keyword evidence="3" id="KW-1185">Reference proteome</keyword>
<organism evidence="2 3">
    <name type="scientific">Forsythia ovata</name>
    <dbReference type="NCBI Taxonomy" id="205694"/>
    <lineage>
        <taxon>Eukaryota</taxon>
        <taxon>Viridiplantae</taxon>
        <taxon>Streptophyta</taxon>
        <taxon>Embryophyta</taxon>
        <taxon>Tracheophyta</taxon>
        <taxon>Spermatophyta</taxon>
        <taxon>Magnoliopsida</taxon>
        <taxon>eudicotyledons</taxon>
        <taxon>Gunneridae</taxon>
        <taxon>Pentapetalae</taxon>
        <taxon>asterids</taxon>
        <taxon>lamiids</taxon>
        <taxon>Lamiales</taxon>
        <taxon>Oleaceae</taxon>
        <taxon>Forsythieae</taxon>
        <taxon>Forsythia</taxon>
    </lineage>
</organism>
<dbReference type="PANTHER" id="PTHR33148:SF33">
    <property type="entry name" value="DUF4228 DOMAIN PROTEIN"/>
    <property type="match status" value="1"/>
</dbReference>
<dbReference type="PANTHER" id="PTHR33148">
    <property type="entry name" value="PLASTID MOVEMENT IMPAIRED PROTEIN-RELATED"/>
    <property type="match status" value="1"/>
</dbReference>
<gene>
    <name evidence="2" type="ORF">Fot_56000</name>
</gene>
<evidence type="ECO:0000259" key="1">
    <source>
        <dbReference type="Pfam" id="PF11926"/>
    </source>
</evidence>
<reference evidence="3" key="1">
    <citation type="submission" date="2024-07" db="EMBL/GenBank/DDBJ databases">
        <title>Two chromosome-level genome assemblies of Korean endemic species Abeliophyllum distichum and Forsythia ovata (Oleaceae).</title>
        <authorList>
            <person name="Jang H."/>
        </authorList>
    </citation>
    <scope>NUCLEOTIDE SEQUENCE [LARGE SCALE GENOMIC DNA]</scope>
</reference>
<dbReference type="Proteomes" id="UP001604277">
    <property type="component" value="Unassembled WGS sequence"/>
</dbReference>
<name>A0ABD1P3N3_9LAMI</name>
<sequence>MAASSLSNFGHGKEVLDNFPGYKIFRQNQISSPLFDHQQLVDGQFYYLLRSNDEKMNPAYERFEDFEAVTRLGTRRKGVWRVKLVINSEKMEDILSEEVNIEAFIEHIRIAATATPGGTKSEGGDIQTQETEDLFMQEADSSTVQFNSVQPDLEAQTFARTDVEPITIEDDVVQQVQRANRATHSLYTMNSTAMVGEGSSTIPSENPPSELKKTKNIGARRQSSLEAVSSESLSNYSRRGKKKKIVLGPVSDLVKWTKGTREAIQILQAKEDVWARTSPYWNELTEDDVIHKYDVVIILEDYNEEKGIVVSPLVKVVGFTQGYR</sequence>
<evidence type="ECO:0000313" key="3">
    <source>
        <dbReference type="Proteomes" id="UP001604277"/>
    </source>
</evidence>
<dbReference type="InterPro" id="IPR024593">
    <property type="entry name" value="DUF3444"/>
</dbReference>
<dbReference type="Pfam" id="PF11926">
    <property type="entry name" value="DUF3444"/>
    <property type="match status" value="1"/>
</dbReference>
<dbReference type="AlphaFoldDB" id="A0ABD1P3N3"/>
<comment type="caution">
    <text evidence="2">The sequence shown here is derived from an EMBL/GenBank/DDBJ whole genome shotgun (WGS) entry which is preliminary data.</text>
</comment>